<comment type="caution">
    <text evidence="1">The sequence shown here is derived from an EMBL/GenBank/DDBJ whole genome shotgun (WGS) entry which is preliminary data.</text>
</comment>
<reference evidence="1 2" key="1">
    <citation type="submission" date="2020-08" db="EMBL/GenBank/DDBJ databases">
        <title>Genomic Encyclopedia of Type Strains, Phase IV (KMG-V): Genome sequencing to study the core and pangenomes of soil and plant-associated prokaryotes.</title>
        <authorList>
            <person name="Whitman W."/>
        </authorList>
    </citation>
    <scope>NUCLEOTIDE SEQUENCE [LARGE SCALE GENOMIC DNA]</scope>
    <source>
        <strain evidence="1 2">SEMIA 4064</strain>
    </source>
</reference>
<dbReference type="AlphaFoldDB" id="A0A7W8XQP0"/>
<dbReference type="Proteomes" id="UP000549882">
    <property type="component" value="Unassembled WGS sequence"/>
</dbReference>
<gene>
    <name evidence="1" type="ORF">GGD50_002213</name>
</gene>
<sequence length="56" mass="5980">MGVQHGDGSRFTDIGPVGTVAVLMLGMQQNMGIAPCMAGCFYPGSTSYSRKIQLIW</sequence>
<proteinExistence type="predicted"/>
<evidence type="ECO:0000313" key="2">
    <source>
        <dbReference type="Proteomes" id="UP000549882"/>
    </source>
</evidence>
<keyword evidence="2" id="KW-1185">Reference proteome</keyword>
<evidence type="ECO:0000313" key="1">
    <source>
        <dbReference type="EMBL" id="MBB5573600.1"/>
    </source>
</evidence>
<organism evidence="1 2">
    <name type="scientific">Rhizobium paranaense</name>
    <dbReference type="NCBI Taxonomy" id="1650438"/>
    <lineage>
        <taxon>Bacteria</taxon>
        <taxon>Pseudomonadati</taxon>
        <taxon>Pseudomonadota</taxon>
        <taxon>Alphaproteobacteria</taxon>
        <taxon>Hyphomicrobiales</taxon>
        <taxon>Rhizobiaceae</taxon>
        <taxon>Rhizobium/Agrobacterium group</taxon>
        <taxon>Rhizobium</taxon>
    </lineage>
</organism>
<dbReference type="EMBL" id="JACHBI010000003">
    <property type="protein sequence ID" value="MBB5573600.1"/>
    <property type="molecule type" value="Genomic_DNA"/>
</dbReference>
<protein>
    <submittedName>
        <fullName evidence="1">Uncharacterized protein</fullName>
    </submittedName>
</protein>
<accession>A0A7W8XQP0</accession>
<name>A0A7W8XQP0_9HYPH</name>